<keyword evidence="3" id="KW-1185">Reference proteome</keyword>
<feature type="compositionally biased region" description="Basic and acidic residues" evidence="1">
    <location>
        <begin position="89"/>
        <end position="100"/>
    </location>
</feature>
<accession>A0A3S8ZUW1</accession>
<sequence length="100" mass="11195">MKYILLFFLICSSWVHAEWGRLFFSPGERAVARGDASSPYSAEVTEADTIRLDGEINHNGKKIRWLDGELSTSPVPAGLKVGQTLNRQSGEKRDVYQARP</sequence>
<evidence type="ECO:0000313" key="3">
    <source>
        <dbReference type="Proteomes" id="UP000282438"/>
    </source>
</evidence>
<protein>
    <submittedName>
        <fullName evidence="2">Uncharacterized protein</fullName>
    </submittedName>
</protein>
<name>A0A3S8ZUW1_9NEIS</name>
<dbReference type="KEGG" id="iod:EJO50_12455"/>
<dbReference type="AlphaFoldDB" id="A0A3S8ZUW1"/>
<feature type="region of interest" description="Disordered" evidence="1">
    <location>
        <begin position="70"/>
        <end position="100"/>
    </location>
</feature>
<evidence type="ECO:0000256" key="1">
    <source>
        <dbReference type="SAM" id="MobiDB-lite"/>
    </source>
</evidence>
<evidence type="ECO:0000313" key="2">
    <source>
        <dbReference type="EMBL" id="AZN37224.1"/>
    </source>
</evidence>
<reference evidence="2 3" key="1">
    <citation type="submission" date="2018-12" db="EMBL/GenBank/DDBJ databases">
        <title>Complete genome sequence of Iodobacter sp. H11R3.</title>
        <authorList>
            <person name="Bae J.-W."/>
        </authorList>
    </citation>
    <scope>NUCLEOTIDE SEQUENCE [LARGE SCALE GENOMIC DNA]</scope>
    <source>
        <strain evidence="2 3">H11R3</strain>
    </source>
</reference>
<proteinExistence type="predicted"/>
<gene>
    <name evidence="2" type="ORF">EJO50_12455</name>
</gene>
<dbReference type="RefSeq" id="WP_125974628.1">
    <property type="nucleotide sequence ID" value="NZ_CP034433.1"/>
</dbReference>
<dbReference type="EMBL" id="CP034433">
    <property type="protein sequence ID" value="AZN37224.1"/>
    <property type="molecule type" value="Genomic_DNA"/>
</dbReference>
<organism evidence="2 3">
    <name type="scientific">Iodobacter ciconiae</name>
    <dbReference type="NCBI Taxonomy" id="2496266"/>
    <lineage>
        <taxon>Bacteria</taxon>
        <taxon>Pseudomonadati</taxon>
        <taxon>Pseudomonadota</taxon>
        <taxon>Betaproteobacteria</taxon>
        <taxon>Neisseriales</taxon>
        <taxon>Chitinibacteraceae</taxon>
        <taxon>Iodobacter</taxon>
    </lineage>
</organism>
<dbReference type="OrthoDB" id="8592288at2"/>
<dbReference type="Proteomes" id="UP000282438">
    <property type="component" value="Chromosome"/>
</dbReference>